<keyword evidence="5" id="KW-1185">Reference proteome</keyword>
<dbReference type="STRING" id="1513793.SAMN06296036_12328"/>
<dbReference type="InterPro" id="IPR001789">
    <property type="entry name" value="Sig_transdc_resp-reg_receiver"/>
</dbReference>
<evidence type="ECO:0000313" key="4">
    <source>
        <dbReference type="EMBL" id="SMF66398.1"/>
    </source>
</evidence>
<gene>
    <name evidence="4" type="ORF">SAMN06296036_12328</name>
</gene>
<dbReference type="CDD" id="cd19923">
    <property type="entry name" value="REC_CheY_CheY3"/>
    <property type="match status" value="1"/>
</dbReference>
<dbReference type="InterPro" id="IPR050595">
    <property type="entry name" value="Bact_response_regulator"/>
</dbReference>
<dbReference type="PANTHER" id="PTHR44591">
    <property type="entry name" value="STRESS RESPONSE REGULATOR PROTEIN 1"/>
    <property type="match status" value="1"/>
</dbReference>
<evidence type="ECO:0000256" key="2">
    <source>
        <dbReference type="PROSITE-ProRule" id="PRU00169"/>
    </source>
</evidence>
<dbReference type="Gene3D" id="3.40.50.2300">
    <property type="match status" value="1"/>
</dbReference>
<accession>A0A1Y6CJK1</accession>
<proteinExistence type="predicted"/>
<organism evidence="4 5">
    <name type="scientific">Pseudobacteriovorax antillogorgiicola</name>
    <dbReference type="NCBI Taxonomy" id="1513793"/>
    <lineage>
        <taxon>Bacteria</taxon>
        <taxon>Pseudomonadati</taxon>
        <taxon>Bdellovibrionota</taxon>
        <taxon>Oligoflexia</taxon>
        <taxon>Oligoflexales</taxon>
        <taxon>Pseudobacteriovoracaceae</taxon>
        <taxon>Pseudobacteriovorax</taxon>
    </lineage>
</organism>
<feature type="domain" description="Response regulatory" evidence="3">
    <location>
        <begin position="10"/>
        <end position="128"/>
    </location>
</feature>
<dbReference type="InterPro" id="IPR011006">
    <property type="entry name" value="CheY-like_superfamily"/>
</dbReference>
<dbReference type="OrthoDB" id="5293444at2"/>
<dbReference type="PANTHER" id="PTHR44591:SF3">
    <property type="entry name" value="RESPONSE REGULATORY DOMAIN-CONTAINING PROTEIN"/>
    <property type="match status" value="1"/>
</dbReference>
<dbReference type="PROSITE" id="PS50110">
    <property type="entry name" value="RESPONSE_REGULATORY"/>
    <property type="match status" value="1"/>
</dbReference>
<dbReference type="EMBL" id="FWZT01000023">
    <property type="protein sequence ID" value="SMF66398.1"/>
    <property type="molecule type" value="Genomic_DNA"/>
</dbReference>
<protein>
    <submittedName>
        <fullName evidence="4">Response regulator receiver protein</fullName>
    </submittedName>
</protein>
<dbReference type="SUPFAM" id="SSF52172">
    <property type="entry name" value="CheY-like"/>
    <property type="match status" value="1"/>
</dbReference>
<evidence type="ECO:0000259" key="3">
    <source>
        <dbReference type="PROSITE" id="PS50110"/>
    </source>
</evidence>
<dbReference type="Pfam" id="PF00072">
    <property type="entry name" value="Response_reg"/>
    <property type="match status" value="1"/>
</dbReference>
<keyword evidence="1 2" id="KW-0597">Phosphoprotein</keyword>
<feature type="modified residue" description="4-aspartylphosphate" evidence="2">
    <location>
        <position position="61"/>
    </location>
</feature>
<reference evidence="5" key="1">
    <citation type="submission" date="2017-04" db="EMBL/GenBank/DDBJ databases">
        <authorList>
            <person name="Varghese N."/>
            <person name="Submissions S."/>
        </authorList>
    </citation>
    <scope>NUCLEOTIDE SEQUENCE [LARGE SCALE GENOMIC DNA]</scope>
    <source>
        <strain evidence="5">RKEM611</strain>
    </source>
</reference>
<evidence type="ECO:0000256" key="1">
    <source>
        <dbReference type="ARBA" id="ARBA00022553"/>
    </source>
</evidence>
<dbReference type="Proteomes" id="UP000192907">
    <property type="component" value="Unassembled WGS sequence"/>
</dbReference>
<dbReference type="GO" id="GO:0000160">
    <property type="term" value="P:phosphorelay signal transduction system"/>
    <property type="evidence" value="ECO:0007669"/>
    <property type="project" value="InterPro"/>
</dbReference>
<dbReference type="RefSeq" id="WP_132323587.1">
    <property type="nucleotide sequence ID" value="NZ_FWZT01000023.1"/>
</dbReference>
<evidence type="ECO:0000313" key="5">
    <source>
        <dbReference type="Proteomes" id="UP000192907"/>
    </source>
</evidence>
<dbReference type="SMART" id="SM00448">
    <property type="entry name" value="REC"/>
    <property type="match status" value="1"/>
</dbReference>
<dbReference type="AlphaFoldDB" id="A0A1Y6CJK1"/>
<sequence>MASILKPDLKILVVDDFPTMRRIVKTLLKQNGFHNFVDAEDGEQAYKTLKEHGDFELIVSDWNMPNMTGLEFLKTVRADAKFKHVPFLMVTAEAEKENIIEAVKAGVSNYIVKPFTGQALKEKLEKIDAMLKKAN</sequence>
<name>A0A1Y6CJK1_9BACT</name>